<evidence type="ECO:0000313" key="5">
    <source>
        <dbReference type="Proteomes" id="UP000273022"/>
    </source>
</evidence>
<evidence type="ECO:0000313" key="4">
    <source>
        <dbReference type="EMBL" id="RJY19224.1"/>
    </source>
</evidence>
<dbReference type="OrthoDB" id="9801597at2"/>
<comment type="caution">
    <text evidence="4">The sequence shown here is derived from an EMBL/GenBank/DDBJ whole genome shotgun (WGS) entry which is preliminary data.</text>
</comment>
<comment type="similarity">
    <text evidence="1">Belongs to the CvfB family.</text>
</comment>
<dbReference type="InterPro" id="IPR014464">
    <property type="entry name" value="CvfB_fam"/>
</dbReference>
<dbReference type="PANTHER" id="PTHR37296">
    <property type="entry name" value="CONSERVED VIRULENCE FACTOR B"/>
    <property type="match status" value="1"/>
</dbReference>
<dbReference type="EMBL" id="QYYH01000006">
    <property type="protein sequence ID" value="RJY19224.1"/>
    <property type="molecule type" value="Genomic_DNA"/>
</dbReference>
<evidence type="ECO:0000259" key="2">
    <source>
        <dbReference type="Pfam" id="PF13509"/>
    </source>
</evidence>
<dbReference type="Gene3D" id="1.10.10.10">
    <property type="entry name" value="Winged helix-like DNA-binding domain superfamily/Winged helix DNA-binding domain"/>
    <property type="match status" value="1"/>
</dbReference>
<dbReference type="RefSeq" id="WP_121851941.1">
    <property type="nucleotide sequence ID" value="NZ_CP037952.1"/>
</dbReference>
<name>A0A3A6UJD1_9GAMM</name>
<dbReference type="Proteomes" id="UP000273022">
    <property type="component" value="Unassembled WGS sequence"/>
</dbReference>
<dbReference type="InterPro" id="IPR036388">
    <property type="entry name" value="WH-like_DNA-bd_sf"/>
</dbReference>
<evidence type="ECO:0000256" key="1">
    <source>
        <dbReference type="PIRNR" id="PIRNR012524"/>
    </source>
</evidence>
<dbReference type="Pfam" id="PF13509">
    <property type="entry name" value="S1_2"/>
    <property type="match status" value="2"/>
</dbReference>
<protein>
    <submittedName>
        <fullName evidence="4">GntR family transcriptional regulator</fullName>
    </submittedName>
</protein>
<dbReference type="Gene3D" id="2.40.50.140">
    <property type="entry name" value="Nucleic acid-binding proteins"/>
    <property type="match status" value="2"/>
</dbReference>
<keyword evidence="5" id="KW-1185">Reference proteome</keyword>
<organism evidence="4 5">
    <name type="scientific">Parashewanella spongiae</name>
    <dbReference type="NCBI Taxonomy" id="342950"/>
    <lineage>
        <taxon>Bacteria</taxon>
        <taxon>Pseudomonadati</taxon>
        <taxon>Pseudomonadota</taxon>
        <taxon>Gammaproteobacteria</taxon>
        <taxon>Alteromonadales</taxon>
        <taxon>Shewanellaceae</taxon>
        <taxon>Parashewanella</taxon>
    </lineage>
</organism>
<dbReference type="PANTHER" id="PTHR37296:SF1">
    <property type="entry name" value="CONSERVED VIRULENCE FACTOR B"/>
    <property type="match status" value="1"/>
</dbReference>
<dbReference type="PIRSF" id="PIRSF012524">
    <property type="entry name" value="YitL_S1"/>
    <property type="match status" value="1"/>
</dbReference>
<sequence length="278" mass="31290">MVKLGRYATLEVVKVVDFGVYLNGNDFGQVLLPRKHQPKDCQVGDKVRVFLYLDSNDVIVATTQRPRAQVGEFANLKVIANNKVGAFLDWGLDKDLLLPFSEQKRPAEEGRSQIVYVHVNHADERIMASAKIDRFLDKEPANYANGEEVNLIIAEKTELGFKAIINSAHWGVVFRNEVFQPLHYGQKLKGFIKQVRADGKIDLVLQKSGKQELDKYANTILIKLKQADGFLPLTDKTDAELIYETLSMSKKAFKKTIGGLFKKQLITIQSDGIKINSL</sequence>
<dbReference type="Pfam" id="PF17783">
    <property type="entry name" value="WHD_CvfB"/>
    <property type="match status" value="1"/>
</dbReference>
<dbReference type="InterPro" id="IPR012340">
    <property type="entry name" value="NA-bd_OB-fold"/>
</dbReference>
<proteinExistence type="inferred from homology"/>
<evidence type="ECO:0000259" key="3">
    <source>
        <dbReference type="Pfam" id="PF17783"/>
    </source>
</evidence>
<gene>
    <name evidence="4" type="ORF">D5R81_01755</name>
</gene>
<reference evidence="4 5" key="1">
    <citation type="submission" date="2018-09" db="EMBL/GenBank/DDBJ databases">
        <title>Phylogeny of the Shewanellaceae, and recommendation for two new genera, Pseudoshewanella and Parashewanella.</title>
        <authorList>
            <person name="Wang G."/>
        </authorList>
    </citation>
    <scope>NUCLEOTIDE SEQUENCE [LARGE SCALE GENOMIC DNA]</scope>
    <source>
        <strain evidence="4 5">KCTC 22492</strain>
    </source>
</reference>
<feature type="domain" description="Conserved virulence factor B first S1" evidence="2">
    <location>
        <begin position="70"/>
        <end position="127"/>
    </location>
</feature>
<dbReference type="InterPro" id="IPR039566">
    <property type="entry name" value="CvfB_S1_st"/>
</dbReference>
<feature type="domain" description="Conserved virulence factor B-like winged helix" evidence="3">
    <location>
        <begin position="219"/>
        <end position="274"/>
    </location>
</feature>
<dbReference type="AlphaFoldDB" id="A0A3A6UJD1"/>
<dbReference type="InterPro" id="IPR040764">
    <property type="entry name" value="CvfB_WH"/>
</dbReference>
<accession>A0A3A6UJD1</accession>
<feature type="domain" description="Conserved virulence factor B first S1" evidence="2">
    <location>
        <begin position="4"/>
        <end position="64"/>
    </location>
</feature>